<proteinExistence type="predicted"/>
<dbReference type="Gene3D" id="3.40.50.1110">
    <property type="entry name" value="SGNH hydrolase"/>
    <property type="match status" value="1"/>
</dbReference>
<sequence>MIGLASGLTLAAPVTSCSDNSPTQPTSILTSPDTALMLCPASIQRQSVDALPVQVTWPLPTVAGIPVDKGSYAPAPGTSFPIGTSTVTFTADNTSLGGSCSFIVTITPPDPKLLFTRFMAFGDSITEGFVGNGFLPAGVSPHDIPALLRTARGRPIPGISQAVQPLNSYPAQLQNLLTPTYHAQLIVVANEGRSGERASEGASRVMSSLLSAQPEVVMLLEGFNDIDAALADRPLGVTTPIDVSPIADELRSIVERVQEHGAEVLLATLTPVTSVREQTDPGTQAAITALNSEILGMSGLAGVSGVVDLHAVLDGIPGIIGSDGFHPTVAGYRRIAEIFFADIVSRYDVTPRAPTFTTAH</sequence>
<gene>
    <name evidence="3" type="ORF">METZ01_LOCUS78947</name>
</gene>
<dbReference type="InterPro" id="IPR036514">
    <property type="entry name" value="SGNH_hydro_sf"/>
</dbReference>
<dbReference type="Pfam" id="PF13472">
    <property type="entry name" value="Lipase_GDSL_2"/>
    <property type="match status" value="1"/>
</dbReference>
<evidence type="ECO:0000256" key="1">
    <source>
        <dbReference type="ARBA" id="ARBA00022737"/>
    </source>
</evidence>
<protein>
    <recommendedName>
        <fullName evidence="2">HYR domain-containing protein</fullName>
    </recommendedName>
</protein>
<name>A0A381UH89_9ZZZZ</name>
<dbReference type="Pfam" id="PF02494">
    <property type="entry name" value="HYR"/>
    <property type="match status" value="1"/>
</dbReference>
<accession>A0A381UH89</accession>
<dbReference type="InterPro" id="IPR003410">
    <property type="entry name" value="HYR_dom"/>
</dbReference>
<feature type="domain" description="HYR" evidence="2">
    <location>
        <begin position="29"/>
        <end position="108"/>
    </location>
</feature>
<dbReference type="InterPro" id="IPR013830">
    <property type="entry name" value="SGNH_hydro"/>
</dbReference>
<dbReference type="PANTHER" id="PTHR30383:SF5">
    <property type="entry name" value="SGNH HYDROLASE-TYPE ESTERASE DOMAIN-CONTAINING PROTEIN"/>
    <property type="match status" value="1"/>
</dbReference>
<dbReference type="InterPro" id="IPR051532">
    <property type="entry name" value="Ester_Hydrolysis_Enzymes"/>
</dbReference>
<dbReference type="EMBL" id="UINC01006200">
    <property type="protein sequence ID" value="SVA26093.1"/>
    <property type="molecule type" value="Genomic_DNA"/>
</dbReference>
<evidence type="ECO:0000259" key="2">
    <source>
        <dbReference type="PROSITE" id="PS50825"/>
    </source>
</evidence>
<dbReference type="GO" id="GO:0004622">
    <property type="term" value="F:phosphatidylcholine lysophospholipase activity"/>
    <property type="evidence" value="ECO:0007669"/>
    <property type="project" value="TreeGrafter"/>
</dbReference>
<organism evidence="3">
    <name type="scientific">marine metagenome</name>
    <dbReference type="NCBI Taxonomy" id="408172"/>
    <lineage>
        <taxon>unclassified sequences</taxon>
        <taxon>metagenomes</taxon>
        <taxon>ecological metagenomes</taxon>
    </lineage>
</organism>
<reference evidence="3" key="1">
    <citation type="submission" date="2018-05" db="EMBL/GenBank/DDBJ databases">
        <authorList>
            <person name="Lanie J.A."/>
            <person name="Ng W.-L."/>
            <person name="Kazmierczak K.M."/>
            <person name="Andrzejewski T.M."/>
            <person name="Davidsen T.M."/>
            <person name="Wayne K.J."/>
            <person name="Tettelin H."/>
            <person name="Glass J.I."/>
            <person name="Rusch D."/>
            <person name="Podicherti R."/>
            <person name="Tsui H.-C.T."/>
            <person name="Winkler M.E."/>
        </authorList>
    </citation>
    <scope>NUCLEOTIDE SEQUENCE</scope>
</reference>
<keyword evidence="1" id="KW-0677">Repeat</keyword>
<evidence type="ECO:0000313" key="3">
    <source>
        <dbReference type="EMBL" id="SVA26093.1"/>
    </source>
</evidence>
<dbReference type="SUPFAM" id="SSF52266">
    <property type="entry name" value="SGNH hydrolase"/>
    <property type="match status" value="1"/>
</dbReference>
<dbReference type="AlphaFoldDB" id="A0A381UH89"/>
<dbReference type="PROSITE" id="PS50825">
    <property type="entry name" value="HYR"/>
    <property type="match status" value="1"/>
</dbReference>
<dbReference type="PANTHER" id="PTHR30383">
    <property type="entry name" value="THIOESTERASE 1/PROTEASE 1/LYSOPHOSPHOLIPASE L1"/>
    <property type="match status" value="1"/>
</dbReference>